<organism evidence="2 3">
    <name type="scientific">Pocillopora damicornis</name>
    <name type="common">Cauliflower coral</name>
    <name type="synonym">Millepora damicornis</name>
    <dbReference type="NCBI Taxonomy" id="46731"/>
    <lineage>
        <taxon>Eukaryota</taxon>
        <taxon>Metazoa</taxon>
        <taxon>Cnidaria</taxon>
        <taxon>Anthozoa</taxon>
        <taxon>Hexacorallia</taxon>
        <taxon>Scleractinia</taxon>
        <taxon>Astrocoeniina</taxon>
        <taxon>Pocilloporidae</taxon>
        <taxon>Pocillopora</taxon>
    </lineage>
</organism>
<comment type="caution">
    <text evidence="2">The sequence shown here is derived from an EMBL/GenBank/DDBJ whole genome shotgun (WGS) entry which is preliminary data.</text>
</comment>
<gene>
    <name evidence="2" type="ORF">pdam_00014862</name>
</gene>
<proteinExistence type="predicted"/>
<sequence length="418" mass="46936">MKNSFNRHAIGKKISLDYSRHLCDDSMTVLTKRPSRSFSDTAAIEFIRRRALQGSTDFHEKDPRFVNSASTERIYQQVCNKDQSFLNKYRDKNLRVEAHGLPETKRPGWTSSSDRNSVVNPASTERVCQQQVFNKDQSFLNKYGNKNLRVGTHGLPETKLHGNTSSSGKNSVVHAFTITSNDDETRSCCDSVSSIISSNFANPDGKGQRESKVNGLPDKKEKFDSITTWLESLPRPMTSREMLARNDRFSKWRQSLDYSRHLCTVTRPSASLGGNSIQSLNTVGAAKSFGNTHCGSLNDGKKRKGQSTSSGNDKIDLKQTQASKLRGMRSAHDFSLSLQPHTGRKPSRMPSYEGGEDVYGEDEDDASSFCNSVSSFACSSILDVDKPEKWIKDVHKSVDKLTKFRAVENWLKNLHKRF</sequence>
<feature type="compositionally biased region" description="Polar residues" evidence="1">
    <location>
        <begin position="306"/>
        <end position="318"/>
    </location>
</feature>
<evidence type="ECO:0000313" key="2">
    <source>
        <dbReference type="EMBL" id="RMX40969.1"/>
    </source>
</evidence>
<evidence type="ECO:0000313" key="3">
    <source>
        <dbReference type="Proteomes" id="UP000275408"/>
    </source>
</evidence>
<keyword evidence="3" id="KW-1185">Reference proteome</keyword>
<feature type="region of interest" description="Disordered" evidence="1">
    <location>
        <begin position="291"/>
        <end position="318"/>
    </location>
</feature>
<dbReference type="AlphaFoldDB" id="A0A3M6TI32"/>
<protein>
    <submittedName>
        <fullName evidence="2">Uncharacterized protein</fullName>
    </submittedName>
</protein>
<dbReference type="Proteomes" id="UP000275408">
    <property type="component" value="Unassembled WGS sequence"/>
</dbReference>
<dbReference type="OrthoDB" id="5961645at2759"/>
<name>A0A3M6TI32_POCDA</name>
<feature type="region of interest" description="Disordered" evidence="1">
    <location>
        <begin position="337"/>
        <end position="358"/>
    </location>
</feature>
<reference evidence="2 3" key="1">
    <citation type="journal article" date="2018" name="Sci. Rep.">
        <title>Comparative analysis of the Pocillopora damicornis genome highlights role of immune system in coral evolution.</title>
        <authorList>
            <person name="Cunning R."/>
            <person name="Bay R.A."/>
            <person name="Gillette P."/>
            <person name="Baker A.C."/>
            <person name="Traylor-Knowles N."/>
        </authorList>
    </citation>
    <scope>NUCLEOTIDE SEQUENCE [LARGE SCALE GENOMIC DNA]</scope>
    <source>
        <strain evidence="2">RSMAS</strain>
        <tissue evidence="2">Whole animal</tissue>
    </source>
</reference>
<evidence type="ECO:0000256" key="1">
    <source>
        <dbReference type="SAM" id="MobiDB-lite"/>
    </source>
</evidence>
<dbReference type="EMBL" id="RCHS01003539">
    <property type="protein sequence ID" value="RMX40969.1"/>
    <property type="molecule type" value="Genomic_DNA"/>
</dbReference>
<accession>A0A3M6TI32</accession>